<dbReference type="GO" id="GO:0016020">
    <property type="term" value="C:membrane"/>
    <property type="evidence" value="ECO:0007669"/>
    <property type="project" value="InterPro"/>
</dbReference>
<organism evidence="3 4">
    <name type="scientific">Plebeiibacterium sediminum</name>
    <dbReference type="NCBI Taxonomy" id="2992112"/>
    <lineage>
        <taxon>Bacteria</taxon>
        <taxon>Pseudomonadati</taxon>
        <taxon>Bacteroidota</taxon>
        <taxon>Bacteroidia</taxon>
        <taxon>Marinilabiliales</taxon>
        <taxon>Marinilabiliaceae</taxon>
        <taxon>Plebeiibacterium</taxon>
    </lineage>
</organism>
<reference evidence="3" key="1">
    <citation type="submission" date="2022-10" db="EMBL/GenBank/DDBJ databases">
        <authorList>
            <person name="Yu W.X."/>
        </authorList>
    </citation>
    <scope>NUCLEOTIDE SEQUENCE</scope>
    <source>
        <strain evidence="3">AAT</strain>
    </source>
</reference>
<keyword evidence="1" id="KW-1133">Transmembrane helix</keyword>
<comment type="caution">
    <text evidence="3">The sequence shown here is derived from an EMBL/GenBank/DDBJ whole genome shotgun (WGS) entry which is preliminary data.</text>
</comment>
<dbReference type="GO" id="GO:0000155">
    <property type="term" value="F:phosphorelay sensor kinase activity"/>
    <property type="evidence" value="ECO:0007669"/>
    <property type="project" value="InterPro"/>
</dbReference>
<evidence type="ECO:0000313" key="4">
    <source>
        <dbReference type="Proteomes" id="UP001209229"/>
    </source>
</evidence>
<keyword evidence="4" id="KW-1185">Reference proteome</keyword>
<dbReference type="InterPro" id="IPR010559">
    <property type="entry name" value="Sig_transdc_His_kin_internal"/>
</dbReference>
<dbReference type="Gene3D" id="3.30.565.10">
    <property type="entry name" value="Histidine kinase-like ATPase, C-terminal domain"/>
    <property type="match status" value="1"/>
</dbReference>
<dbReference type="PANTHER" id="PTHR34220">
    <property type="entry name" value="SENSOR HISTIDINE KINASE YPDA"/>
    <property type="match status" value="1"/>
</dbReference>
<dbReference type="Pfam" id="PF06580">
    <property type="entry name" value="His_kinase"/>
    <property type="match status" value="1"/>
</dbReference>
<feature type="transmembrane region" description="Helical" evidence="1">
    <location>
        <begin position="9"/>
        <end position="31"/>
    </location>
</feature>
<keyword evidence="3" id="KW-0418">Kinase</keyword>
<feature type="transmembrane region" description="Helical" evidence="1">
    <location>
        <begin position="37"/>
        <end position="59"/>
    </location>
</feature>
<dbReference type="PANTHER" id="PTHR34220:SF7">
    <property type="entry name" value="SENSOR HISTIDINE KINASE YPDA"/>
    <property type="match status" value="1"/>
</dbReference>
<dbReference type="InterPro" id="IPR036890">
    <property type="entry name" value="HATPase_C_sf"/>
</dbReference>
<evidence type="ECO:0000256" key="1">
    <source>
        <dbReference type="SAM" id="Phobius"/>
    </source>
</evidence>
<dbReference type="InterPro" id="IPR050640">
    <property type="entry name" value="Bact_2-comp_sensor_kinase"/>
</dbReference>
<feature type="domain" description="Signal transduction histidine kinase internal region" evidence="2">
    <location>
        <begin position="149"/>
        <end position="225"/>
    </location>
</feature>
<keyword evidence="1" id="KW-0812">Transmembrane</keyword>
<proteinExistence type="predicted"/>
<evidence type="ECO:0000259" key="2">
    <source>
        <dbReference type="Pfam" id="PF06580"/>
    </source>
</evidence>
<dbReference type="RefSeq" id="WP_301189505.1">
    <property type="nucleotide sequence ID" value="NZ_JAPDPJ010000008.1"/>
</dbReference>
<protein>
    <submittedName>
        <fullName evidence="3">Sensor histidine kinase</fullName>
    </submittedName>
</protein>
<evidence type="ECO:0000313" key="3">
    <source>
        <dbReference type="EMBL" id="MCW3785933.1"/>
    </source>
</evidence>
<gene>
    <name evidence="3" type="ORF">OM075_05610</name>
</gene>
<name>A0AAE3M2J5_9BACT</name>
<dbReference type="Proteomes" id="UP001209229">
    <property type="component" value="Unassembled WGS sequence"/>
</dbReference>
<feature type="transmembrane region" description="Helical" evidence="1">
    <location>
        <begin position="104"/>
        <end position="126"/>
    </location>
</feature>
<accession>A0AAE3M2J5</accession>
<sequence>MNLKFAKKYWVQIAVWGALFALYFNMMFYFASLLRAIVIAAYNVGCLALVYNIIVYHIFPKYYHQKKKYFFSSFAIILVLTSIVVTGEILYFDYFSNDSSDHPPIMFLFMRLFMQFSLAFFAATSVSLMEQTTQLKVNEKLLNEEKLKTELKLLKAQINPHFIFNALNNIYSLTYMGKQNAPESVLKLSEMLRYVFYDCNKDKVKLIQEIKYIENFMAFQQMKSEHLQNIQFTKGADVDSIEVAPMLFIPFIENAFKYSKIEEIEEAFVKIEIENSNNKLSFIIENTVPEVGRSLPGSGLGIKNVKHRLEIIYKDQYQLDINEVNQIYKVELSLEI</sequence>
<dbReference type="AlphaFoldDB" id="A0AAE3M2J5"/>
<keyword evidence="3" id="KW-0808">Transferase</keyword>
<feature type="transmembrane region" description="Helical" evidence="1">
    <location>
        <begin position="71"/>
        <end position="92"/>
    </location>
</feature>
<dbReference type="EMBL" id="JAPDPJ010000008">
    <property type="protein sequence ID" value="MCW3785933.1"/>
    <property type="molecule type" value="Genomic_DNA"/>
</dbReference>
<keyword evidence="1" id="KW-0472">Membrane</keyword>